<reference evidence="1 2" key="1">
    <citation type="journal article" date="2012" name="Eukaryot. Cell">
        <title>Draft genome sequence of Wickerhamomyces ciferrii NRRL Y-1031 F-60-10.</title>
        <authorList>
            <person name="Schneider J."/>
            <person name="Andrea H."/>
            <person name="Blom J."/>
            <person name="Jaenicke S."/>
            <person name="Ruckert C."/>
            <person name="Schorsch C."/>
            <person name="Szczepanowski R."/>
            <person name="Farwick M."/>
            <person name="Goesmann A."/>
            <person name="Puhler A."/>
            <person name="Schaffer S."/>
            <person name="Tauch A."/>
            <person name="Kohler T."/>
            <person name="Brinkrolf K."/>
        </authorList>
    </citation>
    <scope>NUCLEOTIDE SEQUENCE [LARGE SCALE GENOMIC DNA]</scope>
    <source>
        <strain evidence="2">ATCC 14091 / BCRC 22168 / CBS 111 / JCM 3599 / NBRC 0793 / NRRL Y-1031 F-60-10</strain>
    </source>
</reference>
<sequence>MIQNATKLISHENNSVEALIALFKTHISNLEYVVSRPMTSYANAKLKKTHLFTNSSLYGYRQLQDTSYLIPPCKFPNHSVEQWVFNLIAV</sequence>
<evidence type="ECO:0000313" key="2">
    <source>
        <dbReference type="Proteomes" id="UP000009328"/>
    </source>
</evidence>
<accession>K0KLB0</accession>
<evidence type="ECO:0000313" key="1">
    <source>
        <dbReference type="EMBL" id="CCH42992.1"/>
    </source>
</evidence>
<name>K0KLB0_WICCF</name>
<dbReference type="InParanoid" id="K0KLB0"/>
<proteinExistence type="predicted"/>
<protein>
    <submittedName>
        <fullName evidence="1">Uncharacterized protein</fullName>
    </submittedName>
</protein>
<dbReference type="HOGENOM" id="CLU_2442550_0_0_1"/>
<dbReference type="EMBL" id="CAIF01000060">
    <property type="protein sequence ID" value="CCH42992.1"/>
    <property type="molecule type" value="Genomic_DNA"/>
</dbReference>
<organism evidence="1 2">
    <name type="scientific">Wickerhamomyces ciferrii (strain ATCC 14091 / BCRC 22168 / CBS 111 / JCM 3599 / NBRC 0793 / NRRL Y-1031 F-60-10)</name>
    <name type="common">Yeast</name>
    <name type="synonym">Pichia ciferrii</name>
    <dbReference type="NCBI Taxonomy" id="1206466"/>
    <lineage>
        <taxon>Eukaryota</taxon>
        <taxon>Fungi</taxon>
        <taxon>Dikarya</taxon>
        <taxon>Ascomycota</taxon>
        <taxon>Saccharomycotina</taxon>
        <taxon>Saccharomycetes</taxon>
        <taxon>Phaffomycetales</taxon>
        <taxon>Wickerhamomycetaceae</taxon>
        <taxon>Wickerhamomyces</taxon>
    </lineage>
</organism>
<gene>
    <name evidence="1" type="ORF">BN7_2538</name>
</gene>
<comment type="caution">
    <text evidence="1">The sequence shown here is derived from an EMBL/GenBank/DDBJ whole genome shotgun (WGS) entry which is preliminary data.</text>
</comment>
<keyword evidence="2" id="KW-1185">Reference proteome</keyword>
<dbReference type="Proteomes" id="UP000009328">
    <property type="component" value="Unassembled WGS sequence"/>
</dbReference>
<dbReference type="AlphaFoldDB" id="K0KLB0"/>